<dbReference type="InterPro" id="IPR029058">
    <property type="entry name" value="AB_hydrolase_fold"/>
</dbReference>
<name>A0ABX1D978_9FLAO</name>
<comment type="caution">
    <text evidence="3">The sequence shown here is derived from an EMBL/GenBank/DDBJ whole genome shotgun (WGS) entry which is preliminary data.</text>
</comment>
<dbReference type="RefSeq" id="WP_167917175.1">
    <property type="nucleotide sequence ID" value="NZ_JAAVJS010000006.1"/>
</dbReference>
<feature type="domain" description="CHAT" evidence="1">
    <location>
        <begin position="1168"/>
        <end position="1444"/>
    </location>
</feature>
<dbReference type="Gene3D" id="3.40.50.1820">
    <property type="entry name" value="alpha/beta hydrolase"/>
    <property type="match status" value="1"/>
</dbReference>
<feature type="domain" description="DUF7379" evidence="2">
    <location>
        <begin position="278"/>
        <end position="374"/>
    </location>
</feature>
<keyword evidence="4" id="KW-1185">Reference proteome</keyword>
<proteinExistence type="predicted"/>
<dbReference type="EMBL" id="JAAVJS010000006">
    <property type="protein sequence ID" value="NJX14927.1"/>
    <property type="molecule type" value="Genomic_DNA"/>
</dbReference>
<dbReference type="Proteomes" id="UP000760545">
    <property type="component" value="Unassembled WGS sequence"/>
</dbReference>
<dbReference type="InterPro" id="IPR024983">
    <property type="entry name" value="CHAT_dom"/>
</dbReference>
<accession>A0ABX1D978</accession>
<dbReference type="InterPro" id="IPR003386">
    <property type="entry name" value="LACT/PDAT_acylTrfase"/>
</dbReference>
<evidence type="ECO:0000259" key="1">
    <source>
        <dbReference type="Pfam" id="PF12770"/>
    </source>
</evidence>
<gene>
    <name evidence="3" type="ORF">HC176_05445</name>
</gene>
<evidence type="ECO:0000313" key="4">
    <source>
        <dbReference type="Proteomes" id="UP000760545"/>
    </source>
</evidence>
<dbReference type="Pfam" id="PF12770">
    <property type="entry name" value="CHAT"/>
    <property type="match status" value="1"/>
</dbReference>
<feature type="domain" description="DUF7379" evidence="2">
    <location>
        <begin position="170"/>
        <end position="251"/>
    </location>
</feature>
<dbReference type="Pfam" id="PF24096">
    <property type="entry name" value="DUF7379"/>
    <property type="match status" value="2"/>
</dbReference>
<sequence length="1780" mass="202049">MTKKAKIIGLKQDVKTATHLIPNTLSQQFELKTYIEVSATRSSNNINTIELENNDLVAIQFTDQTEWIGHPEDVQAIYDKKTQMERSIVDEDYIFDIQITTEDNSRGLIKRALISVFSVFSPKGIAKTTMEALAKNYDKKIQPNPGLFRLDSNFNKIEYSVPTTQTRPYLLLLHGTLSTCTDAFFKLNSNNKAWKDIVSIYGSRIWALEHRTLSVSPLKNALDFLNDCPIGCTIDILSHSRGGIVADILAKCDIRNTITGFSDNEIAVLKHDENKPNRELMHDINKMAKEKKITVNKVVRVAAPSNGTTILSRRVDHFFNLLLNAVSLAFGITNPLYQNVKAFLLELVSQKEDLETLPGLNAMMPESLFQKMMNISGSTVESDLYNIAGDSEVGGVNFSSLKVILANLFYRQANDLVVDTKRMEHGVVRKNGIYKHLAQSSDTNHFNYFSANGSCAAILEALHANSETPVTLYKKELYTDGERGILLDALSLDGVIFSPEKITRDVVFVVPGIMGSTISRNGDHQWVNMRKLNDGGISKDLNISASNVKASGVIEKYYNDLAEHLSGQYDVITMQFDWRKSLKDSAKILKQKVEDILNKYNVKIHFVAHSMGGLLVRQFMMDFPDTWSAFKQNGANKFIMLGTPWLGSYLIMEVLTGHSRRVKQLAAIDFKNDRADLLKIFWKYPGIFELLPIEEDPERPFWEEKFWNDLDAQADLKHMPTPKTNAKSLSGFESYRKDVINFTNQLKGEDFTNIYYVCGQADKTVFDYSLKNRFLSNKKKLVYKATSHGDGSVTWATGIPKQLLNTNRLYYTQISHGDLSNEPEIFQGISDILSTGSTNALSTQKPITRGGEIISEIYEAPEPVYNSEDVINAIFDVREQKKTEATTFNVKVIHGDLRVASYPVMVGHFFMDLILSAEKALDDYLGNRLSQRMGIGYYPGQIGESEVFFNLNTQPKGAIICGLGNTDALTNYLLSKTVRQAVLKYAMFMRDNYTLPRAKKYAKGLSLVLLGTGYGKLPVEDSVKGILLGIAKANQRIIEMKAGLKPIQDIEIINYYESISSEAYFSLSRQQNSDERIPFVLQKGITKRSGAKKRRVFHTNSYDWWYNLHIDSLKGDNSKCDTDNDITGFKYYSSDSLARVEQEMVGIGLHKINYLLKEMSTSSVWDQRLSKSLFEILVPNDFKGKFRDQNNLVLKLDKYAAQIPWELLHDNTTTETPASVTSSFIRQLVTEDSSRYNSVSLNNTEAFIVGDPIYNQSDLPQLPAAKAESEWVATKLKKAGYNTNALVNSTTKNIMMELFSRHYKIMHFAGHGIYDPENCNVGIAIGGGICIDPAMINQIGYVPEFIFINCCYSGVLNANDDAYSKDRYRLAANVGTQLIEMGVKAIVISGWAVNDNAAKVFSETFYEKMFQGYDFGNAVQLARFECYQKHKSSNTWGAYQCYGNQFYKFKSRRKFSESEQEYVVASQIHTDLDNLLISIRDKKEDKISAQTRLDKYINLAQESNLLDAMVLEKEAMIYDELGMSNIAYEKYKGLFKFDNGNYSIKALEQYCTVQSSRLKNDIEEAKKSKKANAVKDTISAYLDEIKLLTLAGRNASRLNIVGNTYKQTARNLPKNEEIEYLQYAFEYYKESLDTSNDKFSGQYLDALSNLIFIAHILESLNGKKMLTLLKESKAFKKVNNLEKFLDDFYQELDDFDKADLDISVLIGMTEVSYAILLINPENKSHREDTILSWYKQIFQQIYSQRYINIEIEQIDFLQHYVKNKKINDSLRMIKKELNKY</sequence>
<dbReference type="SUPFAM" id="SSF53474">
    <property type="entry name" value="alpha/beta-Hydrolases"/>
    <property type="match status" value="1"/>
</dbReference>
<evidence type="ECO:0000313" key="3">
    <source>
        <dbReference type="EMBL" id="NJX14927.1"/>
    </source>
</evidence>
<organism evidence="3 4">
    <name type="scientific">Tamlana crocina</name>
    <dbReference type="NCBI Taxonomy" id="393006"/>
    <lineage>
        <taxon>Bacteria</taxon>
        <taxon>Pseudomonadati</taxon>
        <taxon>Bacteroidota</taxon>
        <taxon>Flavobacteriia</taxon>
        <taxon>Flavobacteriales</taxon>
        <taxon>Flavobacteriaceae</taxon>
        <taxon>Tamlana</taxon>
    </lineage>
</organism>
<evidence type="ECO:0000259" key="2">
    <source>
        <dbReference type="Pfam" id="PF24096"/>
    </source>
</evidence>
<dbReference type="InterPro" id="IPR055803">
    <property type="entry name" value="DUF7379"/>
</dbReference>
<reference evidence="3 4" key="1">
    <citation type="submission" date="2020-03" db="EMBL/GenBank/DDBJ databases">
        <title>Tamlana sp. nov, isolated from XXX.</title>
        <authorList>
            <person name="Cao W.R."/>
        </authorList>
    </citation>
    <scope>NUCLEOTIDE SEQUENCE [LARGE SCALE GENOMIC DNA]</scope>
    <source>
        <strain evidence="3 4">HST1-43</strain>
    </source>
</reference>
<dbReference type="Pfam" id="PF02450">
    <property type="entry name" value="LCAT"/>
    <property type="match status" value="1"/>
</dbReference>
<protein>
    <submittedName>
        <fullName evidence="3">CHAT domain-containing protein</fullName>
    </submittedName>
</protein>
<dbReference type="PANTHER" id="PTHR11440">
    <property type="entry name" value="LECITHIN-CHOLESTEROL ACYLTRANSFERASE-RELATED"/>
    <property type="match status" value="1"/>
</dbReference>